<feature type="transmembrane region" description="Helical" evidence="1">
    <location>
        <begin position="56"/>
        <end position="75"/>
    </location>
</feature>
<proteinExistence type="predicted"/>
<dbReference type="EMBL" id="BRXR01000001">
    <property type="protein sequence ID" value="GLC32387.1"/>
    <property type="molecule type" value="Genomic_DNA"/>
</dbReference>
<evidence type="ECO:0000313" key="2">
    <source>
        <dbReference type="EMBL" id="GLC32387.1"/>
    </source>
</evidence>
<keyword evidence="1" id="KW-0472">Membrane</keyword>
<organism evidence="2 3">
    <name type="scientific">Clostridium omnivorum</name>
    <dbReference type="NCBI Taxonomy" id="1604902"/>
    <lineage>
        <taxon>Bacteria</taxon>
        <taxon>Bacillati</taxon>
        <taxon>Bacillota</taxon>
        <taxon>Clostridia</taxon>
        <taxon>Eubacteriales</taxon>
        <taxon>Clostridiaceae</taxon>
        <taxon>Clostridium</taxon>
    </lineage>
</organism>
<keyword evidence="2" id="KW-0131">Cell cycle</keyword>
<name>A0ABQ5NB12_9CLOT</name>
<accession>A0ABQ5NB12</accession>
<reference evidence="2 3" key="1">
    <citation type="journal article" date="2024" name="Int. J. Syst. Evol. Microbiol.">
        <title>Clostridium omnivorum sp. nov., isolated from anoxic soil under the treatment of reductive soil disinfestation.</title>
        <authorList>
            <person name="Ueki A."/>
            <person name="Tonouchi A."/>
            <person name="Kaku N."/>
            <person name="Honma S."/>
            <person name="Ueki K."/>
        </authorList>
    </citation>
    <scope>NUCLEOTIDE SEQUENCE [LARGE SCALE GENOMIC DNA]</scope>
    <source>
        <strain evidence="2 3">E14</strain>
    </source>
</reference>
<keyword evidence="1" id="KW-0812">Transmembrane</keyword>
<sequence>MVMKDDKNRYINGNTVLVPDYTPERKKDKEEYEKLKKAREERLNQKKAKSLKDKKNTLICIVASFAVCLLLISRYTTMYSMEKELSKVKVEINTVNVENESLNLALLKESNLQHIEEVATNKLHMMKVDKNNVIYADLSKDNFGKTANEEKKTAQENIIEKIKNILF</sequence>
<keyword evidence="3" id="KW-1185">Reference proteome</keyword>
<dbReference type="GO" id="GO:0051301">
    <property type="term" value="P:cell division"/>
    <property type="evidence" value="ECO:0007669"/>
    <property type="project" value="UniProtKB-KW"/>
</dbReference>
<evidence type="ECO:0000256" key="1">
    <source>
        <dbReference type="SAM" id="Phobius"/>
    </source>
</evidence>
<comment type="caution">
    <text evidence="2">The sequence shown here is derived from an EMBL/GenBank/DDBJ whole genome shotgun (WGS) entry which is preliminary data.</text>
</comment>
<keyword evidence="2" id="KW-0132">Cell division</keyword>
<gene>
    <name evidence="2" type="ORF">bsdE14_37970</name>
</gene>
<dbReference type="Proteomes" id="UP001208567">
    <property type="component" value="Unassembled WGS sequence"/>
</dbReference>
<keyword evidence="1" id="KW-1133">Transmembrane helix</keyword>
<evidence type="ECO:0000313" key="3">
    <source>
        <dbReference type="Proteomes" id="UP001208567"/>
    </source>
</evidence>
<protein>
    <submittedName>
        <fullName evidence="2">Cell division protein FtsL</fullName>
    </submittedName>
</protein>